<dbReference type="PANTHER" id="PTHR31806:SF1">
    <property type="entry name" value="PURINE-CYTOSINE PERMEASE FCY2-RELATED"/>
    <property type="match status" value="1"/>
</dbReference>
<name>T1D4B2_9ZZZZ</name>
<evidence type="ECO:0000256" key="2">
    <source>
        <dbReference type="ARBA" id="ARBA00008974"/>
    </source>
</evidence>
<feature type="transmembrane region" description="Helical" evidence="7">
    <location>
        <begin position="96"/>
        <end position="115"/>
    </location>
</feature>
<dbReference type="Gene3D" id="1.10.4160.10">
    <property type="entry name" value="Hydantoin permease"/>
    <property type="match status" value="1"/>
</dbReference>
<evidence type="ECO:0000256" key="6">
    <source>
        <dbReference type="ARBA" id="ARBA00023136"/>
    </source>
</evidence>
<dbReference type="PANTHER" id="PTHR31806">
    <property type="entry name" value="PURINE-CYTOSINE PERMEASE FCY2-RELATED"/>
    <property type="match status" value="1"/>
</dbReference>
<organism evidence="8">
    <name type="scientific">mine drainage metagenome</name>
    <dbReference type="NCBI Taxonomy" id="410659"/>
    <lineage>
        <taxon>unclassified sequences</taxon>
        <taxon>metagenomes</taxon>
        <taxon>ecological metagenomes</taxon>
    </lineage>
</organism>
<keyword evidence="3" id="KW-0813">Transport</keyword>
<feature type="transmembrane region" description="Helical" evidence="7">
    <location>
        <begin position="31"/>
        <end position="53"/>
    </location>
</feature>
<feature type="non-terminal residue" evidence="8">
    <location>
        <position position="1"/>
    </location>
</feature>
<gene>
    <name evidence="8" type="ORF">B1A_03386</name>
</gene>
<accession>T1D4B2</accession>
<feature type="transmembrane region" description="Helical" evidence="7">
    <location>
        <begin position="65"/>
        <end position="84"/>
    </location>
</feature>
<evidence type="ECO:0000256" key="7">
    <source>
        <dbReference type="SAM" id="Phobius"/>
    </source>
</evidence>
<keyword evidence="6 7" id="KW-0472">Membrane</keyword>
<dbReference type="AlphaFoldDB" id="T1D4B2"/>
<evidence type="ECO:0000256" key="4">
    <source>
        <dbReference type="ARBA" id="ARBA00022692"/>
    </source>
</evidence>
<feature type="transmembrane region" description="Helical" evidence="7">
    <location>
        <begin position="165"/>
        <end position="185"/>
    </location>
</feature>
<evidence type="ECO:0000256" key="5">
    <source>
        <dbReference type="ARBA" id="ARBA00022989"/>
    </source>
</evidence>
<evidence type="ECO:0000256" key="1">
    <source>
        <dbReference type="ARBA" id="ARBA00004141"/>
    </source>
</evidence>
<dbReference type="Pfam" id="PF02133">
    <property type="entry name" value="Transp_cyt_pur"/>
    <property type="match status" value="1"/>
</dbReference>
<dbReference type="InterPro" id="IPR026030">
    <property type="entry name" value="Pur-cyt_permease_Fcy2/21/22"/>
</dbReference>
<keyword evidence="5 7" id="KW-1133">Transmembrane helix</keyword>
<protein>
    <submittedName>
        <fullName evidence="8">Permease for cytosine/purines uracil thiamine allantoin</fullName>
    </submittedName>
</protein>
<evidence type="ECO:0000313" key="8">
    <source>
        <dbReference type="EMBL" id="EQD76354.1"/>
    </source>
</evidence>
<dbReference type="GO" id="GO:0022857">
    <property type="term" value="F:transmembrane transporter activity"/>
    <property type="evidence" value="ECO:0007669"/>
    <property type="project" value="InterPro"/>
</dbReference>
<dbReference type="GO" id="GO:0005886">
    <property type="term" value="C:plasma membrane"/>
    <property type="evidence" value="ECO:0007669"/>
    <property type="project" value="TreeGrafter"/>
</dbReference>
<dbReference type="EMBL" id="AUZX01002491">
    <property type="protein sequence ID" value="EQD76354.1"/>
    <property type="molecule type" value="Genomic_DNA"/>
</dbReference>
<proteinExistence type="inferred from homology"/>
<reference evidence="8" key="1">
    <citation type="submission" date="2013-08" db="EMBL/GenBank/DDBJ databases">
        <authorList>
            <person name="Mendez C."/>
            <person name="Richter M."/>
            <person name="Ferrer M."/>
            <person name="Sanchez J."/>
        </authorList>
    </citation>
    <scope>NUCLEOTIDE SEQUENCE</scope>
</reference>
<dbReference type="InterPro" id="IPR001248">
    <property type="entry name" value="Pur-cyt_permease"/>
</dbReference>
<evidence type="ECO:0000256" key="3">
    <source>
        <dbReference type="ARBA" id="ARBA00022448"/>
    </source>
</evidence>
<reference evidence="8" key="2">
    <citation type="journal article" date="2014" name="ISME J.">
        <title>Microbial stratification in low pH oxic and suboxic macroscopic growths along an acid mine drainage.</title>
        <authorList>
            <person name="Mendez-Garcia C."/>
            <person name="Mesa V."/>
            <person name="Sprenger R.R."/>
            <person name="Richter M."/>
            <person name="Diez M.S."/>
            <person name="Solano J."/>
            <person name="Bargiela R."/>
            <person name="Golyshina O.V."/>
            <person name="Manteca A."/>
            <person name="Ramos J.L."/>
            <person name="Gallego J.R."/>
            <person name="Llorente I."/>
            <person name="Martins Dos Santos V.A."/>
            <person name="Jensen O.N."/>
            <person name="Pelaez A.I."/>
            <person name="Sanchez J."/>
            <person name="Ferrer M."/>
        </authorList>
    </citation>
    <scope>NUCLEOTIDE SEQUENCE</scope>
</reference>
<feature type="transmembrane region" description="Helical" evidence="7">
    <location>
        <begin position="127"/>
        <end position="145"/>
    </location>
</feature>
<sequence length="195" mass="20749">SAWVEILGVLLAARFHVESAVPLLRAASGGLMLFVFAAGILGTVTANVLNIYTGATSLLTLDVRLSRGVATIIVGLLGAVLAYLGERGFSGYYENFLLLLSYWVAPWLGVILVASARGERKQEKERAVSPGIYAFLIGLLASIPFMSQSLYEGPVARALGGADLAYYVGFFVAAIVYAVSLRPVSRVPVAQPVQR</sequence>
<comment type="similarity">
    <text evidence="2">Belongs to the purine-cytosine permease (2.A.39) family.</text>
</comment>
<keyword evidence="4 7" id="KW-0812">Transmembrane</keyword>
<comment type="subcellular location">
    <subcellularLocation>
        <location evidence="1">Membrane</location>
        <topology evidence="1">Multi-pass membrane protein</topology>
    </subcellularLocation>
</comment>
<comment type="caution">
    <text evidence="8">The sequence shown here is derived from an EMBL/GenBank/DDBJ whole genome shotgun (WGS) entry which is preliminary data.</text>
</comment>